<protein>
    <recommendedName>
        <fullName evidence="10">Endonuclease</fullName>
        <ecNumber evidence="10">3.1.30.-</ecNumber>
    </recommendedName>
</protein>
<evidence type="ECO:0000259" key="12">
    <source>
        <dbReference type="SMART" id="SM00477"/>
    </source>
</evidence>
<evidence type="ECO:0000313" key="14">
    <source>
        <dbReference type="EMBL" id="KGO06451.1"/>
    </source>
</evidence>
<dbReference type="SMART" id="SM00477">
    <property type="entry name" value="NUC"/>
    <property type="match status" value="1"/>
</dbReference>
<evidence type="ECO:0000256" key="6">
    <source>
        <dbReference type="ARBA" id="ARBA00022801"/>
    </source>
</evidence>
<dbReference type="GO" id="GO:0046872">
    <property type="term" value="F:metal ion binding"/>
    <property type="evidence" value="ECO:0007669"/>
    <property type="project" value="UniProtKB-KW"/>
</dbReference>
<dbReference type="SUPFAM" id="SSF54060">
    <property type="entry name" value="His-Me finger endonucleases"/>
    <property type="match status" value="1"/>
</dbReference>
<keyword evidence="3 10" id="KW-0540">Nuclease</keyword>
<dbReference type="KEGG" id="ddo:I597_0083"/>
<dbReference type="InterPro" id="IPR020821">
    <property type="entry name" value="ENPP1-3/EXOG-like_nuc-like"/>
</dbReference>
<evidence type="ECO:0000256" key="9">
    <source>
        <dbReference type="PIRSR" id="PIRSR640255-2"/>
    </source>
</evidence>
<sequence>MKRKYTYPLLVIVFTLVWYVFENYANKAVDAPMIEEGRQPKATTNTYFLPTSTTGQVVHHNYYSLSYSERDEQAEWVAYELKKSHIVNNDFKRPYFEVDPQVETESAHWRNYKKSGYDRGHLCPAGDREFSKEAYEETFLTSNISPQRHDFNAGIWNELEQQVRYWAKKYDGVYVVTGGILKDKMGAIGTEGVTVPESFYKIVYDQSGGDAKMIAFLMNHKVSNKSLKTFVTSVDQIEKLTGIDFFPELEDSVEDRLESSTSTKGWKLR</sequence>
<evidence type="ECO:0000256" key="5">
    <source>
        <dbReference type="ARBA" id="ARBA00022759"/>
    </source>
</evidence>
<dbReference type="Pfam" id="PF01223">
    <property type="entry name" value="Endonuclease_NS"/>
    <property type="match status" value="1"/>
</dbReference>
<comment type="similarity">
    <text evidence="2 10">Belongs to the DNA/RNA non-specific endonuclease family.</text>
</comment>
<gene>
    <name evidence="14" type="ORF">NV36_06110</name>
</gene>
<evidence type="ECO:0000256" key="7">
    <source>
        <dbReference type="ARBA" id="ARBA00022842"/>
    </source>
</evidence>
<reference evidence="14 15" key="1">
    <citation type="submission" date="2014-10" db="EMBL/GenBank/DDBJ databases">
        <title>Draft genome sequence of the proteorhodopsin-containing marine bacterium Dokdonia donghaensis.</title>
        <authorList>
            <person name="Gomez-Consarnau L."/>
            <person name="Gonzalez J.M."/>
            <person name="Riedel T."/>
            <person name="Jaenicke S."/>
            <person name="Wagner-Doebler I."/>
            <person name="Fuhrman J.A."/>
        </authorList>
    </citation>
    <scope>NUCLEOTIDE SEQUENCE [LARGE SCALE GENOMIC DNA]</scope>
    <source>
        <strain evidence="14 15">DSW-1</strain>
    </source>
</reference>
<feature type="domain" description="DNA/RNA non-specific endonuclease/pyrophosphatase/phosphodiesterase" evidence="13">
    <location>
        <begin position="59"/>
        <end position="252"/>
    </location>
</feature>
<dbReference type="InterPro" id="IPR044929">
    <property type="entry name" value="DNA/RNA_non-sp_Endonuclease_sf"/>
</dbReference>
<dbReference type="GO" id="GO:0016787">
    <property type="term" value="F:hydrolase activity"/>
    <property type="evidence" value="ECO:0007669"/>
    <property type="project" value="UniProtKB-KW"/>
</dbReference>
<dbReference type="Proteomes" id="UP000030140">
    <property type="component" value="Unassembled WGS sequence"/>
</dbReference>
<dbReference type="PANTHER" id="PTHR13966">
    <property type="entry name" value="ENDONUCLEASE RELATED"/>
    <property type="match status" value="1"/>
</dbReference>
<keyword evidence="5 10" id="KW-0255">Endonuclease</keyword>
<evidence type="ECO:0000256" key="10">
    <source>
        <dbReference type="RuleBase" id="RU366055"/>
    </source>
</evidence>
<dbReference type="GO" id="GO:0004519">
    <property type="term" value="F:endonuclease activity"/>
    <property type="evidence" value="ECO:0007669"/>
    <property type="project" value="UniProtKB-UniRule"/>
</dbReference>
<evidence type="ECO:0000313" key="15">
    <source>
        <dbReference type="Proteomes" id="UP000030140"/>
    </source>
</evidence>
<feature type="binding site" evidence="9">
    <location>
        <position position="152"/>
    </location>
    <ligand>
        <name>Mg(2+)</name>
        <dbReference type="ChEBI" id="CHEBI:18420"/>
        <note>catalytic</note>
    </ligand>
</feature>
<evidence type="ECO:0000259" key="13">
    <source>
        <dbReference type="SMART" id="SM00892"/>
    </source>
</evidence>
<dbReference type="InterPro" id="IPR001604">
    <property type="entry name" value="Endo_G_ENPP1-like_dom"/>
</dbReference>
<accession>A0A0A2GVW4</accession>
<dbReference type="PROSITE" id="PS01070">
    <property type="entry name" value="NUCLEASE_NON_SPEC"/>
    <property type="match status" value="1"/>
</dbReference>
<comment type="cofactor">
    <cofactor evidence="1 10">
        <name>Mg(2+)</name>
        <dbReference type="ChEBI" id="CHEBI:18420"/>
    </cofactor>
</comment>
<dbReference type="GO" id="GO:0003676">
    <property type="term" value="F:nucleic acid binding"/>
    <property type="evidence" value="ECO:0007669"/>
    <property type="project" value="InterPro"/>
</dbReference>
<keyword evidence="6 10" id="KW-0378">Hydrolase</keyword>
<dbReference type="AlphaFoldDB" id="A0A0A2GVW4"/>
<keyword evidence="7" id="KW-0460">Magnesium</keyword>
<evidence type="ECO:0000256" key="1">
    <source>
        <dbReference type="ARBA" id="ARBA00001946"/>
    </source>
</evidence>
<dbReference type="InterPro" id="IPR040255">
    <property type="entry name" value="Non-specific_endonuclease"/>
</dbReference>
<dbReference type="RefSeq" id="WP_035325477.1">
    <property type="nucleotide sequence ID" value="NZ_CP015125.1"/>
</dbReference>
<evidence type="ECO:0000256" key="8">
    <source>
        <dbReference type="PIRSR" id="PIRSR640255-1"/>
    </source>
</evidence>
<proteinExistence type="inferred from homology"/>
<evidence type="ECO:0000256" key="11">
    <source>
        <dbReference type="SAM" id="Phobius"/>
    </source>
</evidence>
<dbReference type="EMBL" id="JSAQ01000001">
    <property type="protein sequence ID" value="KGO06451.1"/>
    <property type="molecule type" value="Genomic_DNA"/>
</dbReference>
<dbReference type="Gene3D" id="3.40.570.10">
    <property type="entry name" value="Extracellular Endonuclease, subunit A"/>
    <property type="match status" value="1"/>
</dbReference>
<dbReference type="InterPro" id="IPR044925">
    <property type="entry name" value="His-Me_finger_sf"/>
</dbReference>
<keyword evidence="11" id="KW-1133">Transmembrane helix</keyword>
<feature type="active site" description="Proton acceptor" evidence="8">
    <location>
        <position position="121"/>
    </location>
</feature>
<keyword evidence="15" id="KW-1185">Reference proteome</keyword>
<dbReference type="OrthoDB" id="9811262at2"/>
<keyword evidence="4 9" id="KW-0479">Metal-binding</keyword>
<organism evidence="14 15">
    <name type="scientific">Dokdonia donghaensis DSW-1</name>
    <dbReference type="NCBI Taxonomy" id="1300343"/>
    <lineage>
        <taxon>Bacteria</taxon>
        <taxon>Pseudomonadati</taxon>
        <taxon>Bacteroidota</taxon>
        <taxon>Flavobacteriia</taxon>
        <taxon>Flavobacteriales</taxon>
        <taxon>Flavobacteriaceae</taxon>
        <taxon>Dokdonia</taxon>
    </lineage>
</organism>
<name>A0A0A2GVW4_9FLAO</name>
<dbReference type="CDD" id="cd00091">
    <property type="entry name" value="NUC"/>
    <property type="match status" value="1"/>
</dbReference>
<feature type="transmembrane region" description="Helical" evidence="11">
    <location>
        <begin position="5"/>
        <end position="21"/>
    </location>
</feature>
<keyword evidence="11" id="KW-0812">Transmembrane</keyword>
<feature type="domain" description="ENPP1-3/EXOG-like endonuclease/phosphodiesterase" evidence="12">
    <location>
        <begin position="60"/>
        <end position="252"/>
    </location>
</feature>
<evidence type="ECO:0000256" key="2">
    <source>
        <dbReference type="ARBA" id="ARBA00010052"/>
    </source>
</evidence>
<dbReference type="SMART" id="SM00892">
    <property type="entry name" value="Endonuclease_NS"/>
    <property type="match status" value="1"/>
</dbReference>
<dbReference type="PANTHER" id="PTHR13966:SF5">
    <property type="entry name" value="ENDONUCLEASE G, MITOCHONDRIAL"/>
    <property type="match status" value="1"/>
</dbReference>
<evidence type="ECO:0000256" key="3">
    <source>
        <dbReference type="ARBA" id="ARBA00022722"/>
    </source>
</evidence>
<dbReference type="InterPro" id="IPR018524">
    <property type="entry name" value="DNA/RNA_endonuclease_AS"/>
</dbReference>
<dbReference type="EC" id="3.1.30.-" evidence="10"/>
<dbReference type="PATRIC" id="fig|1300343.5.peg.83"/>
<evidence type="ECO:0000256" key="4">
    <source>
        <dbReference type="ARBA" id="ARBA00022723"/>
    </source>
</evidence>
<keyword evidence="11" id="KW-0472">Membrane</keyword>
<comment type="caution">
    <text evidence="14">The sequence shown here is derived from an EMBL/GenBank/DDBJ whole genome shotgun (WGS) entry which is preliminary data.</text>
</comment>